<accession>A0A1E3LTU9</accession>
<dbReference type="OrthoDB" id="7481176at2"/>
<dbReference type="InterPro" id="IPR032710">
    <property type="entry name" value="NTF2-like_dom_sf"/>
</dbReference>
<evidence type="ECO:0000313" key="2">
    <source>
        <dbReference type="EMBL" id="ODP37173.1"/>
    </source>
</evidence>
<comment type="caution">
    <text evidence="2">The sequence shown here is derived from an EMBL/GenBank/DDBJ whole genome shotgun (WGS) entry which is preliminary data.</text>
</comment>
<reference evidence="2 3" key="1">
    <citation type="submission" date="2016-08" db="EMBL/GenBank/DDBJ databases">
        <title>Draft genome of the agarase producing Sphingomonas sp. MCT13.</title>
        <authorList>
            <person name="D'Andrea M.M."/>
            <person name="Rossolini G.M."/>
            <person name="Thaller M.C."/>
        </authorList>
    </citation>
    <scope>NUCLEOTIDE SEQUENCE [LARGE SCALE GENOMIC DNA]</scope>
    <source>
        <strain evidence="2 3">MCT13</strain>
    </source>
</reference>
<feature type="domain" description="SnoaL-like" evidence="1">
    <location>
        <begin position="43"/>
        <end position="168"/>
    </location>
</feature>
<organism evidence="2 3">
    <name type="scientific">Sphingomonas turrisvirgatae</name>
    <dbReference type="NCBI Taxonomy" id="1888892"/>
    <lineage>
        <taxon>Bacteria</taxon>
        <taxon>Pseudomonadati</taxon>
        <taxon>Pseudomonadota</taxon>
        <taxon>Alphaproteobacteria</taxon>
        <taxon>Sphingomonadales</taxon>
        <taxon>Sphingomonadaceae</taxon>
        <taxon>Sphingomonas</taxon>
    </lineage>
</organism>
<dbReference type="RefSeq" id="WP_069320983.1">
    <property type="nucleotide sequence ID" value="NZ_MDDS01000035.1"/>
</dbReference>
<dbReference type="AlphaFoldDB" id="A0A1E3LTU9"/>
<evidence type="ECO:0000259" key="1">
    <source>
        <dbReference type="Pfam" id="PF13577"/>
    </source>
</evidence>
<dbReference type="STRING" id="1888892.BFL28_02780"/>
<dbReference type="Pfam" id="PF13577">
    <property type="entry name" value="SnoaL_4"/>
    <property type="match status" value="1"/>
</dbReference>
<proteinExistence type="predicted"/>
<dbReference type="EMBL" id="MDDS01000035">
    <property type="protein sequence ID" value="ODP37173.1"/>
    <property type="molecule type" value="Genomic_DNA"/>
</dbReference>
<evidence type="ECO:0000313" key="3">
    <source>
        <dbReference type="Proteomes" id="UP000094487"/>
    </source>
</evidence>
<dbReference type="Gene3D" id="3.10.450.50">
    <property type="match status" value="1"/>
</dbReference>
<protein>
    <recommendedName>
        <fullName evidence="1">SnoaL-like domain-containing protein</fullName>
    </recommendedName>
</protein>
<dbReference type="Proteomes" id="UP000094487">
    <property type="component" value="Unassembled WGS sequence"/>
</dbReference>
<keyword evidence="3" id="KW-1185">Reference proteome</keyword>
<dbReference type="InterPro" id="IPR037401">
    <property type="entry name" value="SnoaL-like"/>
</dbReference>
<dbReference type="SUPFAM" id="SSF54427">
    <property type="entry name" value="NTF2-like"/>
    <property type="match status" value="1"/>
</dbReference>
<name>A0A1E3LTU9_9SPHN</name>
<sequence length="188" mass="21122">MTHSNEDRHRVSRRGLAASGLGLASAGALVAAPAKSSGIRSLSLEDRVGIQDLFTDYLWAYDCSDASAFAALFTPDALVVGKGIEYRGREKILAWFAGLIQLREREQDDVWMHEAGQFHFVPTATGCLVYAYATHFRANTAAGERGVRSLGYFACECRKDTRWRFHRFSISPWDRHRLPWTKKLPWAG</sequence>
<gene>
    <name evidence="2" type="ORF">BFL28_02780</name>
</gene>